<reference evidence="4 5" key="1">
    <citation type="submission" date="2018-06" db="EMBL/GenBank/DDBJ databases">
        <title>Freshwater and sediment microbial communities from various areas in North America, analyzing microbe dynamics in response to fracking.</title>
        <authorList>
            <person name="Lamendella R."/>
        </authorList>
    </citation>
    <scope>NUCLEOTIDE SEQUENCE [LARGE SCALE GENOMIC DNA]</scope>
    <source>
        <strain evidence="4 5">3b_TX</strain>
    </source>
</reference>
<sequence length="129" mass="14180">MWEAFQAAFGWLPHAELFTTGRLERVWNVVMFIPLGFGLVLLWPHWWWASVLLLASIAIEGVQYVFYRGVRLPEAWDIVTNALGGLIGVAAGFVVLWLCRSGDDGASTDDAPGRDDDAGSDSGAGRERT</sequence>
<dbReference type="Proteomes" id="UP000253509">
    <property type="component" value="Unassembled WGS sequence"/>
</dbReference>
<name>A0A366IEE8_9MICO</name>
<dbReference type="EMBL" id="QNSB01000012">
    <property type="protein sequence ID" value="RBP69533.1"/>
    <property type="molecule type" value="Genomic_DNA"/>
</dbReference>
<keyword evidence="2" id="KW-0812">Transmembrane</keyword>
<gene>
    <name evidence="4" type="ORF">DFO65_11267</name>
</gene>
<evidence type="ECO:0000313" key="5">
    <source>
        <dbReference type="Proteomes" id="UP000253509"/>
    </source>
</evidence>
<dbReference type="InterPro" id="IPR006976">
    <property type="entry name" value="VanZ-like"/>
</dbReference>
<feature type="domain" description="VanZ-like" evidence="3">
    <location>
        <begin position="23"/>
        <end position="91"/>
    </location>
</feature>
<feature type="transmembrane region" description="Helical" evidence="2">
    <location>
        <begin position="26"/>
        <end position="43"/>
    </location>
</feature>
<keyword evidence="5" id="KW-1185">Reference proteome</keyword>
<keyword evidence="2" id="KW-1133">Transmembrane helix</keyword>
<comment type="caution">
    <text evidence="4">The sequence shown here is derived from an EMBL/GenBank/DDBJ whole genome shotgun (WGS) entry which is preliminary data.</text>
</comment>
<evidence type="ECO:0000313" key="4">
    <source>
        <dbReference type="EMBL" id="RBP69533.1"/>
    </source>
</evidence>
<dbReference type="AlphaFoldDB" id="A0A366IEE8"/>
<feature type="transmembrane region" description="Helical" evidence="2">
    <location>
        <begin position="78"/>
        <end position="98"/>
    </location>
</feature>
<evidence type="ECO:0000259" key="3">
    <source>
        <dbReference type="Pfam" id="PF04892"/>
    </source>
</evidence>
<organism evidence="4 5">
    <name type="scientific">Brevibacterium celere</name>
    <dbReference type="NCBI Taxonomy" id="225845"/>
    <lineage>
        <taxon>Bacteria</taxon>
        <taxon>Bacillati</taxon>
        <taxon>Actinomycetota</taxon>
        <taxon>Actinomycetes</taxon>
        <taxon>Micrococcales</taxon>
        <taxon>Brevibacteriaceae</taxon>
        <taxon>Brevibacterium</taxon>
    </lineage>
</organism>
<dbReference type="Pfam" id="PF04892">
    <property type="entry name" value="VanZ"/>
    <property type="match status" value="1"/>
</dbReference>
<feature type="region of interest" description="Disordered" evidence="1">
    <location>
        <begin position="105"/>
        <end position="129"/>
    </location>
</feature>
<evidence type="ECO:0000256" key="1">
    <source>
        <dbReference type="SAM" id="MobiDB-lite"/>
    </source>
</evidence>
<proteinExistence type="predicted"/>
<protein>
    <submittedName>
        <fullName evidence="4">VanZ like protein</fullName>
    </submittedName>
</protein>
<keyword evidence="2" id="KW-0472">Membrane</keyword>
<accession>A0A366IEE8</accession>
<evidence type="ECO:0000256" key="2">
    <source>
        <dbReference type="SAM" id="Phobius"/>
    </source>
</evidence>